<proteinExistence type="predicted"/>
<dbReference type="EMBL" id="JABWDY010008457">
    <property type="protein sequence ID" value="KAF5202194.1"/>
    <property type="molecule type" value="Genomic_DNA"/>
</dbReference>
<evidence type="ECO:0000256" key="1">
    <source>
        <dbReference type="SAM" id="MobiDB-lite"/>
    </source>
</evidence>
<feature type="region of interest" description="Disordered" evidence="1">
    <location>
        <begin position="66"/>
        <end position="96"/>
    </location>
</feature>
<keyword evidence="2" id="KW-0732">Signal</keyword>
<dbReference type="AlphaFoldDB" id="A0A7J6WXN6"/>
<reference evidence="3 4" key="1">
    <citation type="submission" date="2020-06" db="EMBL/GenBank/DDBJ databases">
        <title>Transcriptomic and genomic resources for Thalictrum thalictroides and T. hernandezii: Facilitating candidate gene discovery in an emerging model plant lineage.</title>
        <authorList>
            <person name="Arias T."/>
            <person name="Riano-Pachon D.M."/>
            <person name="Di Stilio V.S."/>
        </authorList>
    </citation>
    <scope>NUCLEOTIDE SEQUENCE [LARGE SCALE GENOMIC DNA]</scope>
    <source>
        <strain evidence="4">cv. WT478/WT964</strain>
        <tissue evidence="3">Leaves</tissue>
    </source>
</reference>
<protein>
    <recommendedName>
        <fullName evidence="5">Transmembrane protein</fullName>
    </recommendedName>
</protein>
<keyword evidence="4" id="KW-1185">Reference proteome</keyword>
<dbReference type="Proteomes" id="UP000554482">
    <property type="component" value="Unassembled WGS sequence"/>
</dbReference>
<feature type="chain" id="PRO_5029538909" description="Transmembrane protein" evidence="2">
    <location>
        <begin position="28"/>
        <end position="96"/>
    </location>
</feature>
<organism evidence="3 4">
    <name type="scientific">Thalictrum thalictroides</name>
    <name type="common">Rue-anemone</name>
    <name type="synonym">Anemone thalictroides</name>
    <dbReference type="NCBI Taxonomy" id="46969"/>
    <lineage>
        <taxon>Eukaryota</taxon>
        <taxon>Viridiplantae</taxon>
        <taxon>Streptophyta</taxon>
        <taxon>Embryophyta</taxon>
        <taxon>Tracheophyta</taxon>
        <taxon>Spermatophyta</taxon>
        <taxon>Magnoliopsida</taxon>
        <taxon>Ranunculales</taxon>
        <taxon>Ranunculaceae</taxon>
        <taxon>Thalictroideae</taxon>
        <taxon>Thalictrum</taxon>
    </lineage>
</organism>
<evidence type="ECO:0008006" key="5">
    <source>
        <dbReference type="Google" id="ProtNLM"/>
    </source>
</evidence>
<feature type="compositionally biased region" description="Basic and acidic residues" evidence="1">
    <location>
        <begin position="66"/>
        <end position="79"/>
    </location>
</feature>
<evidence type="ECO:0000256" key="2">
    <source>
        <dbReference type="SAM" id="SignalP"/>
    </source>
</evidence>
<gene>
    <name evidence="3" type="ORF">FRX31_008220</name>
</gene>
<comment type="caution">
    <text evidence="3">The sequence shown here is derived from an EMBL/GenBank/DDBJ whole genome shotgun (WGS) entry which is preliminary data.</text>
</comment>
<evidence type="ECO:0000313" key="3">
    <source>
        <dbReference type="EMBL" id="KAF5202194.1"/>
    </source>
</evidence>
<evidence type="ECO:0000313" key="4">
    <source>
        <dbReference type="Proteomes" id="UP000554482"/>
    </source>
</evidence>
<sequence>MYVFQLKLLVVTLMIVLLLLQNCPANSRSIINSTSVEYKDEVWNFPCQGGNKHGILGCNNNKAASRMKEKPLRSLKENSRVPPAPTRNPPTKRSNP</sequence>
<accession>A0A7J6WXN6</accession>
<feature type="signal peptide" evidence="2">
    <location>
        <begin position="1"/>
        <end position="27"/>
    </location>
</feature>
<name>A0A7J6WXN6_THATH</name>